<comment type="caution">
    <text evidence="6">The sequence shown here is derived from an EMBL/GenBank/DDBJ whole genome shotgun (WGS) entry which is preliminary data.</text>
</comment>
<dbReference type="PANTHER" id="PTHR24567">
    <property type="entry name" value="CRP FAMILY TRANSCRIPTIONAL REGULATORY PROTEIN"/>
    <property type="match status" value="1"/>
</dbReference>
<evidence type="ECO:0000313" key="6">
    <source>
        <dbReference type="EMBL" id="GBA83465.1"/>
    </source>
</evidence>
<organism evidence="6 7">
    <name type="scientific">Lactobacillus paragasseri</name>
    <dbReference type="NCBI Taxonomy" id="2107999"/>
    <lineage>
        <taxon>Bacteria</taxon>
        <taxon>Bacillati</taxon>
        <taxon>Bacillota</taxon>
        <taxon>Bacilli</taxon>
        <taxon>Lactobacillales</taxon>
        <taxon>Lactobacillaceae</taxon>
        <taxon>Lactobacillus</taxon>
    </lineage>
</organism>
<sequence>MIYIKKEVCKMTKHSPLACLSNATLFKDLPESLRKKLVTISTHQEYFPKGSLIRQPFDGKDGLLVMDKGKAKVYSLNEDGKETILGLLNKGDSEGQEHLFSTSARENFIQATTDAWVCSMTRNDFQKLVRQTPDLALSLLNDFGQKLVTAEKNTVRRNSMDAKQRIMAYLNDLSKKQGTNKVKLDLKKKDLAGYLGITPETLSRKLKELAKENKIQVDKKIITIAK</sequence>
<dbReference type="EMBL" id="BEXG01000005">
    <property type="protein sequence ID" value="GBA83465.1"/>
    <property type="molecule type" value="Genomic_DNA"/>
</dbReference>
<evidence type="ECO:0000259" key="4">
    <source>
        <dbReference type="PROSITE" id="PS50042"/>
    </source>
</evidence>
<keyword evidence="2" id="KW-0238">DNA-binding</keyword>
<reference evidence="6 7" key="1">
    <citation type="journal article" date="2018" name="Int. J. Syst. Evol. Microbiol.">
        <title>Lactobacillus paragasseri sp. nov., a sister taxon of Lactobacillus gasseri, based on whole-genome sequence analyses.</title>
        <authorList>
            <person name="Tanizawa Y."/>
            <person name="Tada I."/>
            <person name="Kobayashi H."/>
            <person name="Endo A."/>
            <person name="Maeno S."/>
            <person name="Toyoda A."/>
            <person name="Arita M."/>
            <person name="Nakamura Y."/>
            <person name="Sakamoto M."/>
            <person name="Ohkuma M."/>
            <person name="Tohno M."/>
        </authorList>
    </citation>
    <scope>NUCLEOTIDE SEQUENCE [LARGE SCALE GENOMIC DNA]</scope>
    <source>
        <strain evidence="6 7">JCM 1130</strain>
    </source>
</reference>
<evidence type="ECO:0000313" key="7">
    <source>
        <dbReference type="Proteomes" id="UP000250714"/>
    </source>
</evidence>
<dbReference type="SMART" id="SM00419">
    <property type="entry name" value="HTH_CRP"/>
    <property type="match status" value="1"/>
</dbReference>
<feature type="domain" description="HTH crp-type" evidence="5">
    <location>
        <begin position="160"/>
        <end position="226"/>
    </location>
</feature>
<protein>
    <submittedName>
        <fullName evidence="6">ArcR family transcriptional regulator</fullName>
    </submittedName>
</protein>
<dbReference type="Gene3D" id="2.60.120.10">
    <property type="entry name" value="Jelly Rolls"/>
    <property type="match status" value="1"/>
</dbReference>
<dbReference type="Gene3D" id="1.10.10.10">
    <property type="entry name" value="Winged helix-like DNA-binding domain superfamily/Winged helix DNA-binding domain"/>
    <property type="match status" value="1"/>
</dbReference>
<dbReference type="Pfam" id="PF00027">
    <property type="entry name" value="cNMP_binding"/>
    <property type="match status" value="1"/>
</dbReference>
<keyword evidence="1" id="KW-0805">Transcription regulation</keyword>
<dbReference type="SUPFAM" id="SSF51206">
    <property type="entry name" value="cAMP-binding domain-like"/>
    <property type="match status" value="1"/>
</dbReference>
<dbReference type="CDD" id="cd00038">
    <property type="entry name" value="CAP_ED"/>
    <property type="match status" value="1"/>
</dbReference>
<name>A0ABQ0N5C1_9LACO</name>
<dbReference type="InterPro" id="IPR000595">
    <property type="entry name" value="cNMP-bd_dom"/>
</dbReference>
<dbReference type="PRINTS" id="PR00034">
    <property type="entry name" value="HTHCRP"/>
</dbReference>
<dbReference type="InterPro" id="IPR036388">
    <property type="entry name" value="WH-like_DNA-bd_sf"/>
</dbReference>
<dbReference type="PROSITE" id="PS51063">
    <property type="entry name" value="HTH_CRP_2"/>
    <property type="match status" value="1"/>
</dbReference>
<evidence type="ECO:0000256" key="2">
    <source>
        <dbReference type="ARBA" id="ARBA00023125"/>
    </source>
</evidence>
<gene>
    <name evidence="6" type="primary">arcR</name>
    <name evidence="6" type="ORF">LJCM1130_16790</name>
</gene>
<dbReference type="InterPro" id="IPR012318">
    <property type="entry name" value="HTH_CRP"/>
</dbReference>
<accession>A0ABQ0N5C1</accession>
<evidence type="ECO:0000256" key="1">
    <source>
        <dbReference type="ARBA" id="ARBA00023015"/>
    </source>
</evidence>
<dbReference type="SUPFAM" id="SSF46785">
    <property type="entry name" value="Winged helix' DNA-binding domain"/>
    <property type="match status" value="1"/>
</dbReference>
<feature type="domain" description="Cyclic nucleotide-binding" evidence="4">
    <location>
        <begin position="25"/>
        <end position="146"/>
    </location>
</feature>
<dbReference type="SMART" id="SM00100">
    <property type="entry name" value="cNMP"/>
    <property type="match status" value="1"/>
</dbReference>
<dbReference type="InterPro" id="IPR018490">
    <property type="entry name" value="cNMP-bd_dom_sf"/>
</dbReference>
<keyword evidence="3" id="KW-0804">Transcription</keyword>
<keyword evidence="7" id="KW-1185">Reference proteome</keyword>
<evidence type="ECO:0000259" key="5">
    <source>
        <dbReference type="PROSITE" id="PS51063"/>
    </source>
</evidence>
<evidence type="ECO:0000256" key="3">
    <source>
        <dbReference type="ARBA" id="ARBA00023163"/>
    </source>
</evidence>
<dbReference type="Proteomes" id="UP000250714">
    <property type="component" value="Unassembled WGS sequence"/>
</dbReference>
<dbReference type="Pfam" id="PF13545">
    <property type="entry name" value="HTH_Crp_2"/>
    <property type="match status" value="1"/>
</dbReference>
<dbReference type="InterPro" id="IPR050397">
    <property type="entry name" value="Env_Response_Regulators"/>
</dbReference>
<dbReference type="InterPro" id="IPR036390">
    <property type="entry name" value="WH_DNA-bd_sf"/>
</dbReference>
<dbReference type="InterPro" id="IPR014710">
    <property type="entry name" value="RmlC-like_jellyroll"/>
</dbReference>
<dbReference type="PROSITE" id="PS50042">
    <property type="entry name" value="CNMP_BINDING_3"/>
    <property type="match status" value="1"/>
</dbReference>
<dbReference type="PANTHER" id="PTHR24567:SF26">
    <property type="entry name" value="REGULATORY PROTEIN YEIL"/>
    <property type="match status" value="1"/>
</dbReference>
<proteinExistence type="predicted"/>